<feature type="region of interest" description="Disordered" evidence="4">
    <location>
        <begin position="118"/>
        <end position="179"/>
    </location>
</feature>
<dbReference type="PANTHER" id="PTHR12542">
    <property type="entry name" value="EXOCYST COMPLEX PROTEIN EXO70"/>
    <property type="match status" value="1"/>
</dbReference>
<evidence type="ECO:0000259" key="5">
    <source>
        <dbReference type="Pfam" id="PF03081"/>
    </source>
</evidence>
<dbReference type="EMBL" id="JAMRDG010000001">
    <property type="protein sequence ID" value="KAJ3696814.1"/>
    <property type="molecule type" value="Genomic_DNA"/>
</dbReference>
<gene>
    <name evidence="6" type="ORF">LUZ61_000519</name>
</gene>
<reference evidence="6 7" key="1">
    <citation type="journal article" date="2022" name="Cell">
        <title>Repeat-based holocentromeres influence genome architecture and karyotype evolution.</title>
        <authorList>
            <person name="Hofstatter P.G."/>
            <person name="Thangavel G."/>
            <person name="Lux T."/>
            <person name="Neumann P."/>
            <person name="Vondrak T."/>
            <person name="Novak P."/>
            <person name="Zhang M."/>
            <person name="Costa L."/>
            <person name="Castellani M."/>
            <person name="Scott A."/>
            <person name="Toegelov H."/>
            <person name="Fuchs J."/>
            <person name="Mata-Sucre Y."/>
            <person name="Dias Y."/>
            <person name="Vanzela A.L.L."/>
            <person name="Huettel B."/>
            <person name="Almeida C.C.S."/>
            <person name="Simkova H."/>
            <person name="Souza G."/>
            <person name="Pedrosa-Harand A."/>
            <person name="Macas J."/>
            <person name="Mayer K.F.X."/>
            <person name="Houben A."/>
            <person name="Marques A."/>
        </authorList>
    </citation>
    <scope>NUCLEOTIDE SEQUENCE [LARGE SCALE GENOMIC DNA]</scope>
    <source>
        <strain evidence="6">RhyTen1mFocal</strain>
    </source>
</reference>
<dbReference type="GO" id="GO:0006887">
    <property type="term" value="P:exocytosis"/>
    <property type="evidence" value="ECO:0007669"/>
    <property type="project" value="UniProtKB-KW"/>
</dbReference>
<dbReference type="InterPro" id="IPR016159">
    <property type="entry name" value="Cullin_repeat-like_dom_sf"/>
</dbReference>
<dbReference type="GO" id="GO:0005546">
    <property type="term" value="F:phosphatidylinositol-4,5-bisphosphate binding"/>
    <property type="evidence" value="ECO:0007669"/>
    <property type="project" value="InterPro"/>
</dbReference>
<dbReference type="InterPro" id="IPR004140">
    <property type="entry name" value="Exo70"/>
</dbReference>
<name>A0AAD5ZF71_9POAL</name>
<organism evidence="6 7">
    <name type="scientific">Rhynchospora tenuis</name>
    <dbReference type="NCBI Taxonomy" id="198213"/>
    <lineage>
        <taxon>Eukaryota</taxon>
        <taxon>Viridiplantae</taxon>
        <taxon>Streptophyta</taxon>
        <taxon>Embryophyta</taxon>
        <taxon>Tracheophyta</taxon>
        <taxon>Spermatophyta</taxon>
        <taxon>Magnoliopsida</taxon>
        <taxon>Liliopsida</taxon>
        <taxon>Poales</taxon>
        <taxon>Cyperaceae</taxon>
        <taxon>Cyperoideae</taxon>
        <taxon>Rhynchosporeae</taxon>
        <taxon>Rhynchospora</taxon>
    </lineage>
</organism>
<dbReference type="InterPro" id="IPR046364">
    <property type="entry name" value="Exo70_C"/>
</dbReference>
<keyword evidence="7" id="KW-1185">Reference proteome</keyword>
<comment type="caution">
    <text evidence="6">The sequence shown here is derived from an EMBL/GenBank/DDBJ whole genome shotgun (WGS) entry which is preliminary data.</text>
</comment>
<feature type="compositionally biased region" description="Polar residues" evidence="4">
    <location>
        <begin position="147"/>
        <end position="168"/>
    </location>
</feature>
<dbReference type="GO" id="GO:0000145">
    <property type="term" value="C:exocyst"/>
    <property type="evidence" value="ECO:0007669"/>
    <property type="project" value="InterPro"/>
</dbReference>
<keyword evidence="2 3" id="KW-0813">Transport</keyword>
<comment type="similarity">
    <text evidence="1 3">Belongs to the EXO70 family.</text>
</comment>
<dbReference type="AlphaFoldDB" id="A0AAD5ZF71"/>
<accession>A0AAD5ZF71</accession>
<proteinExistence type="inferred from homology"/>
<dbReference type="SUPFAM" id="SSF74788">
    <property type="entry name" value="Cullin repeat-like"/>
    <property type="match status" value="1"/>
</dbReference>
<feature type="domain" description="Exocyst complex subunit Exo70 C-terminal" evidence="5">
    <location>
        <begin position="257"/>
        <end position="606"/>
    </location>
</feature>
<evidence type="ECO:0000256" key="4">
    <source>
        <dbReference type="SAM" id="MobiDB-lite"/>
    </source>
</evidence>
<dbReference type="Pfam" id="PF03081">
    <property type="entry name" value="Exo70_C"/>
    <property type="match status" value="1"/>
</dbReference>
<keyword evidence="3" id="KW-0653">Protein transport</keyword>
<dbReference type="Gene3D" id="1.20.1280.170">
    <property type="entry name" value="Exocyst complex component Exo70"/>
    <property type="match status" value="1"/>
</dbReference>
<protein>
    <recommendedName>
        <fullName evidence="3">Exocyst subunit Exo70 family protein</fullName>
    </recommendedName>
</protein>
<feature type="compositionally biased region" description="Low complexity" evidence="4">
    <location>
        <begin position="122"/>
        <end position="146"/>
    </location>
</feature>
<evidence type="ECO:0000313" key="7">
    <source>
        <dbReference type="Proteomes" id="UP001210211"/>
    </source>
</evidence>
<dbReference type="Proteomes" id="UP001210211">
    <property type="component" value="Unassembled WGS sequence"/>
</dbReference>
<evidence type="ECO:0000256" key="2">
    <source>
        <dbReference type="ARBA" id="ARBA00022448"/>
    </source>
</evidence>
<sequence length="615" mass="69911">MDEEFSLIEPSSDRTERLDAIEKLVVLWDPSIYHLPVLRGHYFHTVDEVISLSTCGFPDHLQARAERILEVTISRLEDKFGRLMMRNHFLTETDLLSVSYQSISDHNSHRTNTVTSYQYNQRSHNTSTHSRTNSGSTHSRTNSGSTPPTSSDTNTHSSGIVSFSSNSAGHPDEYRSPQESHFGSIVDASEIFIGDISDMKAIAHRMIHANHGPRLARAFLTACSEIVINDFSLMGFQELTKEEAQTLPWDALSREMKNWVRATKVTFQVILPRKRWLCDEIFGTEMNGAVFDEAAKSSVMRLIKFAKAASHRMGSAKIIFHLLSMYETLIDELTGTERLFADMANEFLNEVEGTIHDIGKAVLGILPVWLDDLAENHLSRTEKIQEGIHPFTKYAIAYISLLVVNHRHSLNILLHDEVVTVTGNGAVLQGQSKMTPLGHTVLALLSNLNSVLENKSEKMEPGKQEIFLINNLHYVLNLVKDSVLKLQLSIDWFQELHERIDMLLSRYLKLCWDNVLTFLINKNLRQRKGMMLFVSTYKAVLRQKLKKFNSAFEATCSSQSSWKVPNPELRQEIRRAISEMVVPVYKLFLAENHLDPEMYTPKSLEDTIFGLFEGS</sequence>
<dbReference type="GO" id="GO:0015031">
    <property type="term" value="P:protein transport"/>
    <property type="evidence" value="ECO:0007669"/>
    <property type="project" value="UniProtKB-KW"/>
</dbReference>
<comment type="function">
    <text evidence="3">Component of the exocyst complex.</text>
</comment>
<evidence type="ECO:0000256" key="3">
    <source>
        <dbReference type="RuleBase" id="RU365026"/>
    </source>
</evidence>
<evidence type="ECO:0000256" key="1">
    <source>
        <dbReference type="ARBA" id="ARBA00006756"/>
    </source>
</evidence>
<evidence type="ECO:0000313" key="6">
    <source>
        <dbReference type="EMBL" id="KAJ3696814.1"/>
    </source>
</evidence>
<keyword evidence="3" id="KW-0268">Exocytosis</keyword>
<dbReference type="PANTHER" id="PTHR12542:SF142">
    <property type="entry name" value="EXOCYST SUBUNIT EXO70 FAMILY PROTEIN"/>
    <property type="match status" value="1"/>
</dbReference>